<dbReference type="GO" id="GO:0005634">
    <property type="term" value="C:nucleus"/>
    <property type="evidence" value="ECO:0007669"/>
    <property type="project" value="UniProtKB-SubCell"/>
</dbReference>
<dbReference type="InterPro" id="IPR018866">
    <property type="entry name" value="Znf-4CXXC_R1"/>
</dbReference>
<feature type="region of interest" description="Disordered" evidence="10">
    <location>
        <begin position="184"/>
        <end position="238"/>
    </location>
</feature>
<keyword evidence="8" id="KW-0804">Transcription</keyword>
<evidence type="ECO:0000256" key="2">
    <source>
        <dbReference type="ARBA" id="ARBA00004496"/>
    </source>
</evidence>
<keyword evidence="3" id="KW-0963">Cytoplasm</keyword>
<dbReference type="Proteomes" id="UP000824540">
    <property type="component" value="Unassembled WGS sequence"/>
</dbReference>
<evidence type="ECO:0000256" key="3">
    <source>
        <dbReference type="ARBA" id="ARBA00022490"/>
    </source>
</evidence>
<comment type="caution">
    <text evidence="12">The sequence shown here is derived from an EMBL/GenBank/DDBJ whole genome shotgun (WGS) entry which is preliminary data.</text>
</comment>
<evidence type="ECO:0000313" key="13">
    <source>
        <dbReference type="Proteomes" id="UP000824540"/>
    </source>
</evidence>
<name>A0A8T2PAA1_9TELE</name>
<evidence type="ECO:0000256" key="8">
    <source>
        <dbReference type="ARBA" id="ARBA00023163"/>
    </source>
</evidence>
<evidence type="ECO:0000256" key="4">
    <source>
        <dbReference type="ARBA" id="ARBA00022499"/>
    </source>
</evidence>
<dbReference type="EMBL" id="JAFBMS010000010">
    <property type="protein sequence ID" value="KAG9349149.1"/>
    <property type="molecule type" value="Genomic_DNA"/>
</dbReference>
<dbReference type="AlphaFoldDB" id="A0A8T2PAA1"/>
<proteinExistence type="predicted"/>
<feature type="compositionally biased region" description="Low complexity" evidence="10">
    <location>
        <begin position="35"/>
        <end position="44"/>
    </location>
</feature>
<feature type="domain" description="Zinc-finger" evidence="11">
    <location>
        <begin position="295"/>
        <end position="393"/>
    </location>
</feature>
<comment type="subcellular location">
    <subcellularLocation>
        <location evidence="2">Cytoplasm</location>
    </subcellularLocation>
    <subcellularLocation>
        <location evidence="1">Nucleus</location>
    </subcellularLocation>
</comment>
<protein>
    <recommendedName>
        <fullName evidence="11">Zinc-finger domain-containing protein</fullName>
    </recommendedName>
</protein>
<gene>
    <name evidence="12" type="ORF">JZ751_029472</name>
</gene>
<reference evidence="12" key="1">
    <citation type="thesis" date="2021" institute="BYU ScholarsArchive" country="Provo, UT, USA">
        <title>Applications of and Algorithms for Genome Assembly and Genomic Analyses with an Emphasis on Marine Teleosts.</title>
        <authorList>
            <person name="Pickett B.D."/>
        </authorList>
    </citation>
    <scope>NUCLEOTIDE SEQUENCE</scope>
    <source>
        <strain evidence="12">HI-2016</strain>
    </source>
</reference>
<feature type="region of interest" description="Disordered" evidence="10">
    <location>
        <begin position="1"/>
        <end position="44"/>
    </location>
</feature>
<accession>A0A8T2PAA1</accession>
<dbReference type="PANTHER" id="PTHR31169:SF2">
    <property type="entry name" value="CELL DIVISION CYCLE-ASSOCIATED PROTEIN 7"/>
    <property type="match status" value="1"/>
</dbReference>
<keyword evidence="6" id="KW-0832">Ubl conjugation</keyword>
<feature type="region of interest" description="Disordered" evidence="10">
    <location>
        <begin position="95"/>
        <end position="149"/>
    </location>
</feature>
<dbReference type="GO" id="GO:0005737">
    <property type="term" value="C:cytoplasm"/>
    <property type="evidence" value="ECO:0007669"/>
    <property type="project" value="UniProtKB-SubCell"/>
</dbReference>
<evidence type="ECO:0000256" key="5">
    <source>
        <dbReference type="ARBA" id="ARBA00022553"/>
    </source>
</evidence>
<sequence>MAPTRSKRQQAPAPSCTRMNLRSFRNVPLVPMETSSSSSDDSCDSFGSDGFANTNKPFTRARATAKMSKVFHAPSDEETSDGFAANVTNIMETMKVDSDSEGGKPLRRVRRTQPLKIALKFPSRKVAHKEKPVPQAKDKDTEYDSDEGENFMDKRALNIKENKAMLAKLMAELNKVPGLLPRRTSLLPAMPRRVQSRPAGASRPCRRNPERSSRPHTRSRSLVDGPPTPPPEEELEDKFSLVRRSRNYEEIDEETRPRRKTFNGVVAIPHVVRPVEDITQAELDNICCNVREKIYDRSCGSTCHQCRQKTKDTKTNCRNPECVGVRGQFCGPCLRNRYGEEVKDALLNPEWLCPPCRGICNCSFCRAREGRCATGVLVYLAKYHGYDNVHAYLLSLKREMEGSQ</sequence>
<feature type="compositionally biased region" description="Basic and acidic residues" evidence="10">
    <location>
        <begin position="129"/>
        <end position="142"/>
    </location>
</feature>
<organism evidence="12 13">
    <name type="scientific">Albula glossodonta</name>
    <name type="common">roundjaw bonefish</name>
    <dbReference type="NCBI Taxonomy" id="121402"/>
    <lineage>
        <taxon>Eukaryota</taxon>
        <taxon>Metazoa</taxon>
        <taxon>Chordata</taxon>
        <taxon>Craniata</taxon>
        <taxon>Vertebrata</taxon>
        <taxon>Euteleostomi</taxon>
        <taxon>Actinopterygii</taxon>
        <taxon>Neopterygii</taxon>
        <taxon>Teleostei</taxon>
        <taxon>Albuliformes</taxon>
        <taxon>Albulidae</taxon>
        <taxon>Albula</taxon>
    </lineage>
</organism>
<evidence type="ECO:0000313" key="12">
    <source>
        <dbReference type="EMBL" id="KAG9349149.1"/>
    </source>
</evidence>
<evidence type="ECO:0000256" key="10">
    <source>
        <dbReference type="SAM" id="MobiDB-lite"/>
    </source>
</evidence>
<evidence type="ECO:0000256" key="1">
    <source>
        <dbReference type="ARBA" id="ARBA00004123"/>
    </source>
</evidence>
<keyword evidence="13" id="KW-1185">Reference proteome</keyword>
<evidence type="ECO:0000256" key="6">
    <source>
        <dbReference type="ARBA" id="ARBA00022843"/>
    </source>
</evidence>
<dbReference type="Pfam" id="PF10497">
    <property type="entry name" value="zf-4CXXC_R1"/>
    <property type="match status" value="1"/>
</dbReference>
<evidence type="ECO:0000256" key="7">
    <source>
        <dbReference type="ARBA" id="ARBA00023015"/>
    </source>
</evidence>
<dbReference type="InterPro" id="IPR040221">
    <property type="entry name" value="CDCA7/CDA7L"/>
</dbReference>
<dbReference type="PANTHER" id="PTHR31169">
    <property type="entry name" value="OS05G0300700 PROTEIN"/>
    <property type="match status" value="1"/>
</dbReference>
<dbReference type="GO" id="GO:0006355">
    <property type="term" value="P:regulation of DNA-templated transcription"/>
    <property type="evidence" value="ECO:0007669"/>
    <property type="project" value="InterPro"/>
</dbReference>
<keyword evidence="7" id="KW-0805">Transcription regulation</keyword>
<evidence type="ECO:0000259" key="11">
    <source>
        <dbReference type="Pfam" id="PF10497"/>
    </source>
</evidence>
<evidence type="ECO:0000256" key="9">
    <source>
        <dbReference type="ARBA" id="ARBA00023242"/>
    </source>
</evidence>
<keyword evidence="4" id="KW-1017">Isopeptide bond</keyword>
<feature type="compositionally biased region" description="Basic and acidic residues" evidence="10">
    <location>
        <begin position="95"/>
        <end position="104"/>
    </location>
</feature>
<keyword evidence="5" id="KW-0597">Phosphoprotein</keyword>
<keyword evidence="9" id="KW-0539">Nucleus</keyword>
<dbReference type="OrthoDB" id="298344at2759"/>